<dbReference type="GO" id="GO:0045259">
    <property type="term" value="C:proton-transporting ATP synthase complex"/>
    <property type="evidence" value="ECO:0007669"/>
    <property type="project" value="UniProtKB-KW"/>
</dbReference>
<dbReference type="Pfam" id="PF00119">
    <property type="entry name" value="ATP-synt_A"/>
    <property type="match status" value="1"/>
</dbReference>
<keyword evidence="13" id="KW-0496">Mitochondrion</keyword>
<dbReference type="SUPFAM" id="SSF81336">
    <property type="entry name" value="F1F0 ATP synthase subunit A"/>
    <property type="match status" value="1"/>
</dbReference>
<dbReference type="Gene3D" id="1.20.120.220">
    <property type="entry name" value="ATP synthase, F0 complex, subunit A"/>
    <property type="match status" value="1"/>
</dbReference>
<keyword evidence="5 12" id="KW-0812">Transmembrane</keyword>
<reference evidence="13" key="1">
    <citation type="journal article" date="2011" name="BMC Genomics">
        <title>The complete mitochondrial genome of Flustra foliacea (Ectoprocta, Cheilostomata) - compositional bias affects phylogenetic analyses of lophotrochozoan relationships.</title>
        <authorList>
            <person name="Nesnidal M.P."/>
            <person name="Helmkampf M."/>
            <person name="Bruchhaus I."/>
            <person name="Hausdorf B."/>
        </authorList>
    </citation>
    <scope>NUCLEOTIDE SEQUENCE</scope>
</reference>
<keyword evidence="4" id="KW-0138">CF(0)</keyword>
<organism evidence="13">
    <name type="scientific">Flustra foliacea</name>
    <name type="common">greater hornwrack</name>
    <dbReference type="NCBI Taxonomy" id="478208"/>
    <lineage>
        <taxon>Eukaryota</taxon>
        <taxon>Metazoa</taxon>
        <taxon>Spiralia</taxon>
        <taxon>Lophotrochozoa</taxon>
        <taxon>Bryozoa</taxon>
        <taxon>Gymnolaemata</taxon>
        <taxon>Cheilostomatida</taxon>
        <taxon>Flustrina</taxon>
        <taxon>Flustroidea</taxon>
        <taxon>Flustridae</taxon>
        <taxon>Flustra</taxon>
    </lineage>
</organism>
<keyword evidence="3" id="KW-0813">Transport</keyword>
<dbReference type="PANTHER" id="PTHR11410:SF0">
    <property type="entry name" value="ATP SYNTHASE SUBUNIT A"/>
    <property type="match status" value="1"/>
</dbReference>
<comment type="similarity">
    <text evidence="2">Belongs to the ATPase A chain family.</text>
</comment>
<evidence type="ECO:0000256" key="9">
    <source>
        <dbReference type="ARBA" id="ARBA00023136"/>
    </source>
</evidence>
<protein>
    <recommendedName>
        <fullName evidence="11">ATP synthase subunit a</fullName>
    </recommendedName>
</protein>
<feature type="transmembrane region" description="Helical" evidence="12">
    <location>
        <begin position="70"/>
        <end position="93"/>
    </location>
</feature>
<evidence type="ECO:0000256" key="7">
    <source>
        <dbReference type="ARBA" id="ARBA00022989"/>
    </source>
</evidence>
<evidence type="ECO:0000313" key="13">
    <source>
        <dbReference type="EMBL" id="AEX16057.1"/>
    </source>
</evidence>
<dbReference type="PROSITE" id="PS00449">
    <property type="entry name" value="ATPASE_A"/>
    <property type="match status" value="1"/>
</dbReference>
<dbReference type="PANTHER" id="PTHR11410">
    <property type="entry name" value="ATP SYNTHASE SUBUNIT A"/>
    <property type="match status" value="1"/>
</dbReference>
<dbReference type="InterPro" id="IPR023011">
    <property type="entry name" value="ATP_synth_F0_asu_AS"/>
</dbReference>
<accession>H2EST9</accession>
<keyword evidence="7 12" id="KW-1133">Transmembrane helix</keyword>
<evidence type="ECO:0000256" key="1">
    <source>
        <dbReference type="ARBA" id="ARBA00004141"/>
    </source>
</evidence>
<geneLocation type="mitochondrion" evidence="13"/>
<keyword evidence="10" id="KW-0066">ATP synthesis</keyword>
<keyword evidence="8" id="KW-0406">Ion transport</keyword>
<feature type="transmembrane region" description="Helical" evidence="12">
    <location>
        <begin position="200"/>
        <end position="220"/>
    </location>
</feature>
<dbReference type="NCBIfam" id="TIGR01131">
    <property type="entry name" value="ATP_synt_6_or_A"/>
    <property type="match status" value="1"/>
</dbReference>
<dbReference type="AlphaFoldDB" id="H2EST9"/>
<keyword evidence="6" id="KW-0375">Hydrogen ion transport</keyword>
<keyword evidence="9 12" id="KW-0472">Membrane</keyword>
<dbReference type="InterPro" id="IPR000568">
    <property type="entry name" value="ATP_synth_F0_asu"/>
</dbReference>
<gene>
    <name evidence="13" type="primary">ATP6</name>
</gene>
<dbReference type="GeneID" id="11540589"/>
<evidence type="ECO:0000256" key="8">
    <source>
        <dbReference type="ARBA" id="ARBA00023065"/>
    </source>
</evidence>
<evidence type="ECO:0000256" key="4">
    <source>
        <dbReference type="ARBA" id="ARBA00022547"/>
    </source>
</evidence>
<dbReference type="GO" id="GO:0046933">
    <property type="term" value="F:proton-transporting ATP synthase activity, rotational mechanism"/>
    <property type="evidence" value="ECO:0007669"/>
    <property type="project" value="TreeGrafter"/>
</dbReference>
<feature type="transmembrane region" description="Helical" evidence="12">
    <location>
        <begin position="172"/>
        <end position="194"/>
    </location>
</feature>
<dbReference type="GO" id="GO:0005743">
    <property type="term" value="C:mitochondrial inner membrane"/>
    <property type="evidence" value="ECO:0007669"/>
    <property type="project" value="UniProtKB-SubCell"/>
</dbReference>
<name>H2EST9_9BILA</name>
<dbReference type="RefSeq" id="YP_005089252.1">
    <property type="nucleotide sequence ID" value="NC_016722.1"/>
</dbReference>
<evidence type="ECO:0000256" key="6">
    <source>
        <dbReference type="ARBA" id="ARBA00022781"/>
    </source>
</evidence>
<dbReference type="CDD" id="cd00310">
    <property type="entry name" value="ATP-synt_Fo_a_6"/>
    <property type="match status" value="1"/>
</dbReference>
<evidence type="ECO:0000256" key="10">
    <source>
        <dbReference type="ARBA" id="ARBA00023310"/>
    </source>
</evidence>
<evidence type="ECO:0000256" key="3">
    <source>
        <dbReference type="ARBA" id="ARBA00022448"/>
    </source>
</evidence>
<dbReference type="PRINTS" id="PR00123">
    <property type="entry name" value="ATPASEA"/>
</dbReference>
<dbReference type="InterPro" id="IPR045083">
    <property type="entry name" value="ATP_synth_F0_asu_bact/mt"/>
</dbReference>
<proteinExistence type="inferred from homology"/>
<feature type="transmembrane region" description="Helical" evidence="12">
    <location>
        <begin position="100"/>
        <end position="119"/>
    </location>
</feature>
<feature type="transmembrane region" description="Helical" evidence="12">
    <location>
        <begin position="139"/>
        <end position="160"/>
    </location>
</feature>
<evidence type="ECO:0000256" key="12">
    <source>
        <dbReference type="SAM" id="Phobius"/>
    </source>
</evidence>
<sequence length="226" mass="24673">MALDIFSSFDDHNKVLFDFSYLVWALALGGATLPQRLNCQYSKKMTVKMGMLSVSHSLYSRTLAGSVGGLSVFFALLFNSVVFANCFGMIPYVFSATSHLAINLAIALPVWFAIIFMSMSYNLSAFLAHLQPSGSPAVLSPFLCLIELVSLMVRPLTLSVRLTANLSTGHILMGLLGVGFINSGLGASLLILFVGVFYTMFEFAVCFIQAYIFTLLPGLYMDEHPC</sequence>
<evidence type="ECO:0000256" key="5">
    <source>
        <dbReference type="ARBA" id="ARBA00022692"/>
    </source>
</evidence>
<evidence type="ECO:0000256" key="2">
    <source>
        <dbReference type="ARBA" id="ARBA00006810"/>
    </source>
</evidence>
<evidence type="ECO:0000256" key="11">
    <source>
        <dbReference type="RuleBase" id="RU004450"/>
    </source>
</evidence>
<dbReference type="CTD" id="4508"/>
<dbReference type="InterPro" id="IPR035908">
    <property type="entry name" value="F0_ATP_A_sf"/>
</dbReference>
<comment type="subcellular location">
    <subcellularLocation>
        <location evidence="1">Membrane</location>
        <topology evidence="1">Multi-pass membrane protein</topology>
    </subcellularLocation>
    <subcellularLocation>
        <location evidence="11">Mitochondrion inner membrane</location>
        <topology evidence="11">Multi-pass membrane protein</topology>
    </subcellularLocation>
</comment>
<dbReference type="EMBL" id="JQ061319">
    <property type="protein sequence ID" value="AEX16057.1"/>
    <property type="molecule type" value="Genomic_DNA"/>
</dbReference>